<reference evidence="2 3" key="1">
    <citation type="journal article" date="2019" name="Emerg. Microbes Infect.">
        <title>Comprehensive subspecies identification of 175 nontuberculous mycobacteria species based on 7547 genomic profiles.</title>
        <authorList>
            <person name="Matsumoto Y."/>
            <person name="Kinjo T."/>
            <person name="Motooka D."/>
            <person name="Nabeya D."/>
            <person name="Jung N."/>
            <person name="Uechi K."/>
            <person name="Horii T."/>
            <person name="Iida T."/>
            <person name="Fujita J."/>
            <person name="Nakamura S."/>
        </authorList>
    </citation>
    <scope>NUCLEOTIDE SEQUENCE [LARGE SCALE GENOMIC DNA]</scope>
    <source>
        <strain evidence="2 3">JCM 6370</strain>
    </source>
</reference>
<sequence>MTVYASDGSTITATTSPETPPQQPAEAATAPAQPLTPEPPAPEPGPDAGEAVVDAEVVTDLAVIDDDTETEPDTWEHEPDWKYDELEFHGDLLAVRIPDENALSSLTSAVKCADEVRNRLTDRFVDKHISPMSRVRVLERMSDPDDEDYAVYRKNAQLAVEMAERGEKPDDELLVTNAWADLMATLGSIGSDRVAANHAALAKVLAGKR</sequence>
<dbReference type="EMBL" id="AP022599">
    <property type="protein sequence ID" value="BBY78869.1"/>
    <property type="molecule type" value="Genomic_DNA"/>
</dbReference>
<protein>
    <recommendedName>
        <fullName evidence="4">Tail assembly chaperone</fullName>
    </recommendedName>
</protein>
<feature type="compositionally biased region" description="Low complexity" evidence="1">
    <location>
        <begin position="24"/>
        <end position="33"/>
    </location>
</feature>
<organism evidence="2 3">
    <name type="scientific">Mycolicibacterium pulveris</name>
    <name type="common">Mycobacterium pulveris</name>
    <dbReference type="NCBI Taxonomy" id="36813"/>
    <lineage>
        <taxon>Bacteria</taxon>
        <taxon>Bacillati</taxon>
        <taxon>Actinomycetota</taxon>
        <taxon>Actinomycetes</taxon>
        <taxon>Mycobacteriales</taxon>
        <taxon>Mycobacteriaceae</taxon>
        <taxon>Mycolicibacterium</taxon>
    </lineage>
</organism>
<dbReference type="Proteomes" id="UP000467252">
    <property type="component" value="Chromosome"/>
</dbReference>
<dbReference type="AlphaFoldDB" id="A0A7I7UDV7"/>
<dbReference type="Pfam" id="PF23781">
    <property type="entry name" value="Phage_TAC_16"/>
    <property type="match status" value="1"/>
</dbReference>
<evidence type="ECO:0000313" key="3">
    <source>
        <dbReference type="Proteomes" id="UP000467252"/>
    </source>
</evidence>
<keyword evidence="3" id="KW-1185">Reference proteome</keyword>
<feature type="compositionally biased region" description="Low complexity" evidence="1">
    <location>
        <begin position="46"/>
        <end position="62"/>
    </location>
</feature>
<evidence type="ECO:0000256" key="1">
    <source>
        <dbReference type="SAM" id="MobiDB-lite"/>
    </source>
</evidence>
<gene>
    <name evidence="2" type="ORF">MPUL_00270</name>
</gene>
<proteinExistence type="predicted"/>
<accession>A0A7I7UDV7</accession>
<name>A0A7I7UDV7_MYCPV</name>
<feature type="compositionally biased region" description="Acidic residues" evidence="1">
    <location>
        <begin position="63"/>
        <end position="73"/>
    </location>
</feature>
<evidence type="ECO:0008006" key="4">
    <source>
        <dbReference type="Google" id="ProtNLM"/>
    </source>
</evidence>
<feature type="compositionally biased region" description="Pro residues" evidence="1">
    <location>
        <begin position="34"/>
        <end position="45"/>
    </location>
</feature>
<feature type="region of interest" description="Disordered" evidence="1">
    <location>
        <begin position="1"/>
        <end position="76"/>
    </location>
</feature>
<evidence type="ECO:0000313" key="2">
    <source>
        <dbReference type="EMBL" id="BBY78869.1"/>
    </source>
</evidence>
<dbReference type="InterPro" id="IPR056927">
    <property type="entry name" value="Phage_TAC"/>
</dbReference>